<protein>
    <submittedName>
        <fullName evidence="2">DUF2213 domain-containing protein</fullName>
    </submittedName>
</protein>
<dbReference type="InterPro" id="IPR016913">
    <property type="entry name" value="UCP029215"/>
</dbReference>
<evidence type="ECO:0000313" key="3">
    <source>
        <dbReference type="Proteomes" id="UP001275057"/>
    </source>
</evidence>
<evidence type="ECO:0000313" key="2">
    <source>
        <dbReference type="EMBL" id="MDX7085618.1"/>
    </source>
</evidence>
<dbReference type="PIRSF" id="PIRSF029215">
    <property type="entry name" value="UCP029215"/>
    <property type="match status" value="1"/>
</dbReference>
<organism evidence="2 3">
    <name type="scientific">Serratia marcescens</name>
    <dbReference type="NCBI Taxonomy" id="615"/>
    <lineage>
        <taxon>Bacteria</taxon>
        <taxon>Pseudomonadati</taxon>
        <taxon>Pseudomonadota</taxon>
        <taxon>Gammaproteobacteria</taxon>
        <taxon>Enterobacterales</taxon>
        <taxon>Yersiniaceae</taxon>
        <taxon>Serratia</taxon>
    </lineage>
</organism>
<dbReference type="AlphaFoldDB" id="A0ABD5IQF4"/>
<dbReference type="RefSeq" id="WP_319857925.1">
    <property type="nucleotide sequence ID" value="NZ_JAXABG010000028.1"/>
</dbReference>
<dbReference type="Proteomes" id="UP001275057">
    <property type="component" value="Unassembled WGS sequence"/>
</dbReference>
<proteinExistence type="predicted"/>
<dbReference type="Pfam" id="PF09979">
    <property type="entry name" value="DUF2213"/>
    <property type="match status" value="1"/>
</dbReference>
<comment type="caution">
    <text evidence="2">The sequence shown here is derived from an EMBL/GenBank/DDBJ whole genome shotgun (WGS) entry which is preliminary data.</text>
</comment>
<accession>A0ABD5IQF4</accession>
<dbReference type="EMBL" id="JAXABG010000028">
    <property type="protein sequence ID" value="MDX7085618.1"/>
    <property type="molecule type" value="Genomic_DNA"/>
</dbReference>
<reference evidence="2 3" key="1">
    <citation type="submission" date="2023-11" db="EMBL/GenBank/DDBJ databases">
        <title>Detection of rare carbapenemases in Enterobacterales - comparison of two colorimetric and two CIM-based carbapenemase assays.</title>
        <authorList>
            <person name="Schaffarczyk L."/>
            <person name="Noster J."/>
            <person name="Stelzer Y."/>
            <person name="Sattler J."/>
            <person name="Gatermann S."/>
            <person name="Hamprecht A."/>
        </authorList>
    </citation>
    <scope>NUCLEOTIDE SEQUENCE [LARGE SCALE GENOMIC DNA]</scope>
    <source>
        <strain evidence="2 3">CIM-Carb-136</strain>
    </source>
</reference>
<gene>
    <name evidence="2" type="ORF">SJ435_24870</name>
</gene>
<evidence type="ECO:0000256" key="1">
    <source>
        <dbReference type="SAM" id="MobiDB-lite"/>
    </source>
</evidence>
<sequence>MKYFFNTRLGNTRYELADCSLLCEAVPIARVGWQVYNASELDEIEPDSDGEISVYRSPEEVFRPETIASFEGMTFTVLHPEQMVNPSNWRENAHGHATNIRRGTGEQSDLLLADLVVKSSEAIQAIYQGVDQISCGYDAEYRQTAPGKAEQYDIVGNHVALVPAGRAGIRCSIGDSRTMATKKTWFDSLRRALKTKDNAAIEEAMSNAPAELTTDDGEGGGDLPKAININISPQYPLPDKDPEMGGGQGITKDGEGDVPAWAQAILARLDKLEGGGTNDGEPGDDDDEEEKKKATTDAGYQQAVIARAELLVPGIKLPEGGKLATFKREVLDAAFRTQKGAQILVPLVGDKPDFKSMPKASLDAAFTAASEIAKRANQPAAQLRTFDHQNRNSPAALNKAFAEYWKK</sequence>
<name>A0ABD5IQF4_SERMA</name>
<feature type="region of interest" description="Disordered" evidence="1">
    <location>
        <begin position="271"/>
        <end position="298"/>
    </location>
</feature>